<protein>
    <submittedName>
        <fullName evidence="2">Uncharacterized protein</fullName>
    </submittedName>
</protein>
<comment type="caution">
    <text evidence="2">The sequence shown here is derived from an EMBL/GenBank/DDBJ whole genome shotgun (WGS) entry which is preliminary data.</text>
</comment>
<dbReference type="EMBL" id="JAEFCI010006111">
    <property type="protein sequence ID" value="KAG5459898.1"/>
    <property type="molecule type" value="Genomic_DNA"/>
</dbReference>
<reference evidence="2 3" key="1">
    <citation type="journal article" name="Sci. Rep.">
        <title>Genome-scale phylogenetic analyses confirm Olpidium as the closest living zoosporic fungus to the non-flagellated, terrestrial fungi.</title>
        <authorList>
            <person name="Chang Y."/>
            <person name="Rochon D."/>
            <person name="Sekimoto S."/>
            <person name="Wang Y."/>
            <person name="Chovatia M."/>
            <person name="Sandor L."/>
            <person name="Salamov A."/>
            <person name="Grigoriev I.V."/>
            <person name="Stajich J.E."/>
            <person name="Spatafora J.W."/>
        </authorList>
    </citation>
    <scope>NUCLEOTIDE SEQUENCE [LARGE SCALE GENOMIC DNA]</scope>
    <source>
        <strain evidence="2">S191</strain>
    </source>
</reference>
<proteinExistence type="predicted"/>
<dbReference type="AlphaFoldDB" id="A0A8H7ZUI8"/>
<keyword evidence="3" id="KW-1185">Reference proteome</keyword>
<sequence length="101" mass="11607">MGMLRFRVNRHRIERGPPREARSGSPGVETRREARFVDPSGVFCDFPRGYGSEFGRITAFFFPPWVRGGGGGTTPRFARRSFFLFFCFFFFADRRIGGLGR</sequence>
<gene>
    <name evidence="2" type="ORF">BJ554DRAFT_8126</name>
</gene>
<evidence type="ECO:0000256" key="1">
    <source>
        <dbReference type="SAM" id="MobiDB-lite"/>
    </source>
</evidence>
<feature type="region of interest" description="Disordered" evidence="1">
    <location>
        <begin position="1"/>
        <end position="30"/>
    </location>
</feature>
<dbReference type="Proteomes" id="UP000673691">
    <property type="component" value="Unassembled WGS sequence"/>
</dbReference>
<evidence type="ECO:0000313" key="2">
    <source>
        <dbReference type="EMBL" id="KAG5459898.1"/>
    </source>
</evidence>
<accession>A0A8H7ZUI8</accession>
<organism evidence="2 3">
    <name type="scientific">Olpidium bornovanus</name>
    <dbReference type="NCBI Taxonomy" id="278681"/>
    <lineage>
        <taxon>Eukaryota</taxon>
        <taxon>Fungi</taxon>
        <taxon>Fungi incertae sedis</taxon>
        <taxon>Olpidiomycota</taxon>
        <taxon>Olpidiomycotina</taxon>
        <taxon>Olpidiomycetes</taxon>
        <taxon>Olpidiales</taxon>
        <taxon>Olpidiaceae</taxon>
        <taxon>Olpidium</taxon>
    </lineage>
</organism>
<name>A0A8H7ZUI8_9FUNG</name>
<feature type="non-terminal residue" evidence="2">
    <location>
        <position position="101"/>
    </location>
</feature>
<evidence type="ECO:0000313" key="3">
    <source>
        <dbReference type="Proteomes" id="UP000673691"/>
    </source>
</evidence>